<dbReference type="Pfam" id="PF04801">
    <property type="entry name" value="RPC5"/>
    <property type="match status" value="1"/>
</dbReference>
<sequence length="80" mass="9238">MLYVQFSQNATRIFTGDSSQDEAEEEATAVTVKFARPESDAAKARRLASFSHLQRKQEEESWLPLHYYNVYVGYDPIMSM</sequence>
<accession>A0A9D4LQL3</accession>
<protein>
    <submittedName>
        <fullName evidence="1">Uncharacterized protein</fullName>
    </submittedName>
</protein>
<name>A0A9D4LQL3_DREPO</name>
<evidence type="ECO:0000313" key="2">
    <source>
        <dbReference type="Proteomes" id="UP000828390"/>
    </source>
</evidence>
<dbReference type="GO" id="GO:0005634">
    <property type="term" value="C:nucleus"/>
    <property type="evidence" value="ECO:0007669"/>
    <property type="project" value="InterPro"/>
</dbReference>
<dbReference type="GO" id="GO:0006351">
    <property type="term" value="P:DNA-templated transcription"/>
    <property type="evidence" value="ECO:0007669"/>
    <property type="project" value="InterPro"/>
</dbReference>
<evidence type="ECO:0000313" key="1">
    <source>
        <dbReference type="EMBL" id="KAH3862928.1"/>
    </source>
</evidence>
<dbReference type="Proteomes" id="UP000828390">
    <property type="component" value="Unassembled WGS sequence"/>
</dbReference>
<organism evidence="1 2">
    <name type="scientific">Dreissena polymorpha</name>
    <name type="common">Zebra mussel</name>
    <name type="synonym">Mytilus polymorpha</name>
    <dbReference type="NCBI Taxonomy" id="45954"/>
    <lineage>
        <taxon>Eukaryota</taxon>
        <taxon>Metazoa</taxon>
        <taxon>Spiralia</taxon>
        <taxon>Lophotrochozoa</taxon>
        <taxon>Mollusca</taxon>
        <taxon>Bivalvia</taxon>
        <taxon>Autobranchia</taxon>
        <taxon>Heteroconchia</taxon>
        <taxon>Euheterodonta</taxon>
        <taxon>Imparidentia</taxon>
        <taxon>Neoheterodontei</taxon>
        <taxon>Myida</taxon>
        <taxon>Dreissenoidea</taxon>
        <taxon>Dreissenidae</taxon>
        <taxon>Dreissena</taxon>
    </lineage>
</organism>
<dbReference type="EMBL" id="JAIWYP010000002">
    <property type="protein sequence ID" value="KAH3862928.1"/>
    <property type="molecule type" value="Genomic_DNA"/>
</dbReference>
<dbReference type="InterPro" id="IPR006886">
    <property type="entry name" value="RNA_pol_III_Rpc5"/>
</dbReference>
<dbReference type="AlphaFoldDB" id="A0A9D4LQL3"/>
<proteinExistence type="predicted"/>
<reference evidence="1" key="2">
    <citation type="submission" date="2020-11" db="EMBL/GenBank/DDBJ databases">
        <authorList>
            <person name="McCartney M.A."/>
            <person name="Auch B."/>
            <person name="Kono T."/>
            <person name="Mallez S."/>
            <person name="Becker A."/>
            <person name="Gohl D.M."/>
            <person name="Silverstein K.A.T."/>
            <person name="Koren S."/>
            <person name="Bechman K.B."/>
            <person name="Herman A."/>
            <person name="Abrahante J.E."/>
            <person name="Garbe J."/>
        </authorList>
    </citation>
    <scope>NUCLEOTIDE SEQUENCE</scope>
    <source>
        <strain evidence="1">Duluth1</strain>
        <tissue evidence="1">Whole animal</tissue>
    </source>
</reference>
<reference evidence="1" key="1">
    <citation type="journal article" date="2019" name="bioRxiv">
        <title>The Genome of the Zebra Mussel, Dreissena polymorpha: A Resource for Invasive Species Research.</title>
        <authorList>
            <person name="McCartney M.A."/>
            <person name="Auch B."/>
            <person name="Kono T."/>
            <person name="Mallez S."/>
            <person name="Zhang Y."/>
            <person name="Obille A."/>
            <person name="Becker A."/>
            <person name="Abrahante J.E."/>
            <person name="Garbe J."/>
            <person name="Badalamenti J.P."/>
            <person name="Herman A."/>
            <person name="Mangelson H."/>
            <person name="Liachko I."/>
            <person name="Sullivan S."/>
            <person name="Sone E.D."/>
            <person name="Koren S."/>
            <person name="Silverstein K.A.T."/>
            <person name="Beckman K.B."/>
            <person name="Gohl D.M."/>
        </authorList>
    </citation>
    <scope>NUCLEOTIDE SEQUENCE</scope>
    <source>
        <strain evidence="1">Duluth1</strain>
        <tissue evidence="1">Whole animal</tissue>
    </source>
</reference>
<comment type="caution">
    <text evidence="1">The sequence shown here is derived from an EMBL/GenBank/DDBJ whole genome shotgun (WGS) entry which is preliminary data.</text>
</comment>
<keyword evidence="2" id="KW-1185">Reference proteome</keyword>
<gene>
    <name evidence="1" type="ORF">DPMN_025903</name>
</gene>